<dbReference type="OrthoDB" id="9810662at2"/>
<evidence type="ECO:0000259" key="7">
    <source>
        <dbReference type="Pfam" id="PF00482"/>
    </source>
</evidence>
<dbReference type="Proteomes" id="UP000244928">
    <property type="component" value="Chromosome"/>
</dbReference>
<keyword evidence="3 6" id="KW-0812">Transmembrane</keyword>
<dbReference type="AlphaFoldDB" id="A0A2S1RAZ8"/>
<evidence type="ECO:0000256" key="3">
    <source>
        <dbReference type="ARBA" id="ARBA00022692"/>
    </source>
</evidence>
<feature type="transmembrane region" description="Helical" evidence="6">
    <location>
        <begin position="123"/>
        <end position="143"/>
    </location>
</feature>
<comment type="subcellular location">
    <subcellularLocation>
        <location evidence="1">Cell membrane</location>
        <topology evidence="1">Multi-pass membrane protein</topology>
    </subcellularLocation>
</comment>
<keyword evidence="9" id="KW-1185">Reference proteome</keyword>
<reference evidence="8 9" key="1">
    <citation type="submission" date="2016-04" db="EMBL/GenBank/DDBJ databases">
        <title>Complete genome sequence of Dietzia lutea YIM 80766T, a strain isolated from desert soil in Egypt.</title>
        <authorList>
            <person name="Zhao J."/>
            <person name="Hu B."/>
            <person name="Geng S."/>
            <person name="Nie Y."/>
            <person name="Tang Y."/>
        </authorList>
    </citation>
    <scope>NUCLEOTIDE SEQUENCE [LARGE SCALE GENOMIC DNA]</scope>
    <source>
        <strain evidence="8 9">YIM 80766</strain>
    </source>
</reference>
<evidence type="ECO:0000313" key="9">
    <source>
        <dbReference type="Proteomes" id="UP000244928"/>
    </source>
</evidence>
<dbReference type="GO" id="GO:0005886">
    <property type="term" value="C:plasma membrane"/>
    <property type="evidence" value="ECO:0007669"/>
    <property type="project" value="UniProtKB-SubCell"/>
</dbReference>
<evidence type="ECO:0000256" key="4">
    <source>
        <dbReference type="ARBA" id="ARBA00022989"/>
    </source>
</evidence>
<gene>
    <name evidence="8" type="ORF">A6035_15720</name>
</gene>
<evidence type="ECO:0000256" key="6">
    <source>
        <dbReference type="SAM" id="Phobius"/>
    </source>
</evidence>
<evidence type="ECO:0000256" key="5">
    <source>
        <dbReference type="ARBA" id="ARBA00023136"/>
    </source>
</evidence>
<proteinExistence type="predicted"/>
<feature type="domain" description="Type II secretion system protein GspF" evidence="7">
    <location>
        <begin position="162"/>
        <end position="287"/>
    </location>
</feature>
<dbReference type="EMBL" id="CP015449">
    <property type="protein sequence ID" value="AWH93391.1"/>
    <property type="molecule type" value="Genomic_DNA"/>
</dbReference>
<evidence type="ECO:0000313" key="8">
    <source>
        <dbReference type="EMBL" id="AWH93391.1"/>
    </source>
</evidence>
<evidence type="ECO:0000256" key="2">
    <source>
        <dbReference type="ARBA" id="ARBA00022475"/>
    </source>
</evidence>
<feature type="transmembrane region" description="Helical" evidence="6">
    <location>
        <begin position="6"/>
        <end position="24"/>
    </location>
</feature>
<dbReference type="RefSeq" id="WP_108848744.1">
    <property type="nucleotide sequence ID" value="NZ_CP015449.1"/>
</dbReference>
<accession>A0A2S1RAZ8</accession>
<dbReference type="KEGG" id="dlu:A6035_15720"/>
<dbReference type="Pfam" id="PF00482">
    <property type="entry name" value="T2SSF"/>
    <property type="match status" value="1"/>
</dbReference>
<dbReference type="PANTHER" id="PTHR35007:SF2">
    <property type="entry name" value="PILUS ASSEMBLE PROTEIN"/>
    <property type="match status" value="1"/>
</dbReference>
<protein>
    <submittedName>
        <fullName evidence="8">Secretion system protein</fullName>
    </submittedName>
</protein>
<dbReference type="InterPro" id="IPR018076">
    <property type="entry name" value="T2SS_GspF_dom"/>
</dbReference>
<keyword evidence="5 6" id="KW-0472">Membrane</keyword>
<evidence type="ECO:0000256" key="1">
    <source>
        <dbReference type="ARBA" id="ARBA00004651"/>
    </source>
</evidence>
<organism evidence="8 9">
    <name type="scientific">Dietzia lutea</name>
    <dbReference type="NCBI Taxonomy" id="546160"/>
    <lineage>
        <taxon>Bacteria</taxon>
        <taxon>Bacillati</taxon>
        <taxon>Actinomycetota</taxon>
        <taxon>Actinomycetes</taxon>
        <taxon>Mycobacteriales</taxon>
        <taxon>Dietziaceae</taxon>
        <taxon>Dietzia</taxon>
    </lineage>
</organism>
<feature type="transmembrane region" description="Helical" evidence="6">
    <location>
        <begin position="98"/>
        <end position="117"/>
    </location>
</feature>
<sequence>MPLTAVLAVFVLSTSMFLLSWSVFAGRDSARVRTVENLQRGLTAGYGVAAGPVDDEEQASSRIVDIARRLTPRGTVKRLERLIIRAGRPQGWTIERLIVVKLGLPLVVVMLGLLMVSSRPEPLLLLLVLGTAVVCYFLPELLLTSRSQERNDEIQLELADTLDQMTIAVEAGLGFDSAMARAGRNGTGPLAQELIRTLQEIQVGQLRRTAYENLAQRTDVPDLRRFVRAIIQADAYGISVADVLRTQAAEMRLKRRQRAEEKAQQVPVKVIFPLLVCILPVLFIVLLGPTVINMMEAFS</sequence>
<keyword evidence="2" id="KW-1003">Cell membrane</keyword>
<dbReference type="PANTHER" id="PTHR35007">
    <property type="entry name" value="INTEGRAL MEMBRANE PROTEIN-RELATED"/>
    <property type="match status" value="1"/>
</dbReference>
<feature type="transmembrane region" description="Helical" evidence="6">
    <location>
        <begin position="270"/>
        <end position="292"/>
    </location>
</feature>
<keyword evidence="4 6" id="KW-1133">Transmembrane helix</keyword>
<name>A0A2S1RAZ8_9ACTN</name>